<keyword evidence="1" id="KW-0808">Transferase</keyword>
<dbReference type="AlphaFoldDB" id="A0A6J6DVF5"/>
<protein>
    <submittedName>
        <fullName evidence="2">Unannotated protein</fullName>
    </submittedName>
</protein>
<dbReference type="Pfam" id="PF01255">
    <property type="entry name" value="Prenyltransf"/>
    <property type="match status" value="1"/>
</dbReference>
<gene>
    <name evidence="2" type="ORF">UFOPK1572_01216</name>
    <name evidence="3" type="ORF">UFOPK1704_00321</name>
    <name evidence="4" type="ORF">UFOPK2169_01873</name>
</gene>
<dbReference type="EMBL" id="CAEZTC010000175">
    <property type="protein sequence ID" value="CAB4568131.1"/>
    <property type="molecule type" value="Genomic_DNA"/>
</dbReference>
<evidence type="ECO:0000313" key="4">
    <source>
        <dbReference type="EMBL" id="CAB4669289.1"/>
    </source>
</evidence>
<dbReference type="EMBL" id="CAEZWE010000139">
    <property type="protein sequence ID" value="CAB4669289.1"/>
    <property type="molecule type" value="Genomic_DNA"/>
</dbReference>
<dbReference type="SUPFAM" id="SSF64005">
    <property type="entry name" value="Undecaprenyl diphosphate synthase"/>
    <property type="match status" value="1"/>
</dbReference>
<organism evidence="2">
    <name type="scientific">freshwater metagenome</name>
    <dbReference type="NCBI Taxonomy" id="449393"/>
    <lineage>
        <taxon>unclassified sequences</taxon>
        <taxon>metagenomes</taxon>
        <taxon>ecological metagenomes</taxon>
    </lineage>
</organism>
<evidence type="ECO:0000313" key="3">
    <source>
        <dbReference type="EMBL" id="CAB4568779.1"/>
    </source>
</evidence>
<proteinExistence type="predicted"/>
<dbReference type="Gene3D" id="3.40.1180.10">
    <property type="entry name" value="Decaprenyl diphosphate synthase-like"/>
    <property type="match status" value="1"/>
</dbReference>
<dbReference type="EMBL" id="CAEZTQ010000042">
    <property type="protein sequence ID" value="CAB4568779.1"/>
    <property type="molecule type" value="Genomic_DNA"/>
</dbReference>
<sequence>MTDSALFEGLAHVVVAGGTPQEWLAMSPEQWSVRVATLLEGASIEGVQWITLLPHHGEVLSLDERNQLKGDLGHRHNSELVGLEIVAAGHGERYVIRNAAGTSVIIDPSPDGHVRFAATVESLRVSGVDPEDIDEEFLSRAILAPAIAEPDLVIILGPPDLIPESMVWELAYSELVFLDLGWDDLTSSDLELAIDDFTRRHRRFGGLDS</sequence>
<evidence type="ECO:0000313" key="2">
    <source>
        <dbReference type="EMBL" id="CAB4568131.1"/>
    </source>
</evidence>
<accession>A0A6J6DVF5</accession>
<dbReference type="GO" id="GO:0016765">
    <property type="term" value="F:transferase activity, transferring alkyl or aryl (other than methyl) groups"/>
    <property type="evidence" value="ECO:0007669"/>
    <property type="project" value="InterPro"/>
</dbReference>
<reference evidence="2" key="1">
    <citation type="submission" date="2020-05" db="EMBL/GenBank/DDBJ databases">
        <authorList>
            <person name="Chiriac C."/>
            <person name="Salcher M."/>
            <person name="Ghai R."/>
            <person name="Kavagutti S V."/>
        </authorList>
    </citation>
    <scope>NUCLEOTIDE SEQUENCE</scope>
</reference>
<evidence type="ECO:0000256" key="1">
    <source>
        <dbReference type="ARBA" id="ARBA00022679"/>
    </source>
</evidence>
<dbReference type="InterPro" id="IPR001441">
    <property type="entry name" value="UPP_synth-like"/>
</dbReference>
<dbReference type="InterPro" id="IPR036424">
    <property type="entry name" value="UPP_synth-like_sf"/>
</dbReference>
<name>A0A6J6DVF5_9ZZZZ</name>